<dbReference type="EMBL" id="VJMJ01000261">
    <property type="protein sequence ID" value="KAF0724812.1"/>
    <property type="molecule type" value="Genomic_DNA"/>
</dbReference>
<protein>
    <recommendedName>
        <fullName evidence="5">Glycine zipper domain-containing protein</fullName>
    </recommendedName>
</protein>
<dbReference type="VEuPathDB" id="FungiDB:AeMF1_001840"/>
<gene>
    <name evidence="3" type="ORF">Ae201684_016562</name>
</gene>
<feature type="signal peptide" evidence="2">
    <location>
        <begin position="1"/>
        <end position="16"/>
    </location>
</feature>
<dbReference type="AlphaFoldDB" id="A0A6G0WC07"/>
<evidence type="ECO:0000313" key="4">
    <source>
        <dbReference type="Proteomes" id="UP000481153"/>
    </source>
</evidence>
<evidence type="ECO:0000256" key="2">
    <source>
        <dbReference type="SAM" id="SignalP"/>
    </source>
</evidence>
<feature type="compositionally biased region" description="Low complexity" evidence="1">
    <location>
        <begin position="66"/>
        <end position="80"/>
    </location>
</feature>
<evidence type="ECO:0000313" key="3">
    <source>
        <dbReference type="EMBL" id="KAF0724812.1"/>
    </source>
</evidence>
<evidence type="ECO:0000256" key="1">
    <source>
        <dbReference type="SAM" id="MobiDB-lite"/>
    </source>
</evidence>
<keyword evidence="4" id="KW-1185">Reference proteome</keyword>
<accession>A0A6G0WC07</accession>
<name>A0A6G0WC07_9STRA</name>
<sequence length="210" mass="21333">MRPFAPLALAATAALAFQPFSPGSPIVLTHHVTTTDSTNDLRFLADNRRGFVVAKSVVRLRNTNAGSSSQSLSRGGSSVKSMERMPSKRSASQASTSQSKRAPSRKMGPHEIEGRRIGGNIGQTVGGALGGASAAAAGSVLGTGVAGPAGTTFGTVAGTALGSAAGSICGQVVGSWIGGQIGRRKDEAAARNQRCRKLLSVKYAAILQKS</sequence>
<feature type="region of interest" description="Disordered" evidence="1">
    <location>
        <begin position="64"/>
        <end position="118"/>
    </location>
</feature>
<feature type="chain" id="PRO_5026153776" description="Glycine zipper domain-containing protein" evidence="2">
    <location>
        <begin position="17"/>
        <end position="210"/>
    </location>
</feature>
<feature type="compositionally biased region" description="Polar residues" evidence="1">
    <location>
        <begin position="89"/>
        <end position="101"/>
    </location>
</feature>
<dbReference type="Proteomes" id="UP000481153">
    <property type="component" value="Unassembled WGS sequence"/>
</dbReference>
<proteinExistence type="predicted"/>
<keyword evidence="2" id="KW-0732">Signal</keyword>
<organism evidence="3 4">
    <name type="scientific">Aphanomyces euteiches</name>
    <dbReference type="NCBI Taxonomy" id="100861"/>
    <lineage>
        <taxon>Eukaryota</taxon>
        <taxon>Sar</taxon>
        <taxon>Stramenopiles</taxon>
        <taxon>Oomycota</taxon>
        <taxon>Saprolegniomycetes</taxon>
        <taxon>Saprolegniales</taxon>
        <taxon>Verrucalvaceae</taxon>
        <taxon>Aphanomyces</taxon>
    </lineage>
</organism>
<evidence type="ECO:0008006" key="5">
    <source>
        <dbReference type="Google" id="ProtNLM"/>
    </source>
</evidence>
<reference evidence="3 4" key="1">
    <citation type="submission" date="2019-07" db="EMBL/GenBank/DDBJ databases">
        <title>Genomics analysis of Aphanomyces spp. identifies a new class of oomycete effector associated with host adaptation.</title>
        <authorList>
            <person name="Gaulin E."/>
        </authorList>
    </citation>
    <scope>NUCLEOTIDE SEQUENCE [LARGE SCALE GENOMIC DNA]</scope>
    <source>
        <strain evidence="3 4">ATCC 201684</strain>
    </source>
</reference>
<comment type="caution">
    <text evidence="3">The sequence shown here is derived from an EMBL/GenBank/DDBJ whole genome shotgun (WGS) entry which is preliminary data.</text>
</comment>